<evidence type="ECO:0000256" key="6">
    <source>
        <dbReference type="SAM" id="SignalP"/>
    </source>
</evidence>
<organism evidence="7 8">
    <name type="scientific">Streptomyces katsurahamanus</name>
    <dbReference type="NCBI Taxonomy" id="2577098"/>
    <lineage>
        <taxon>Bacteria</taxon>
        <taxon>Bacillati</taxon>
        <taxon>Actinomycetota</taxon>
        <taxon>Actinomycetes</taxon>
        <taxon>Kitasatosporales</taxon>
        <taxon>Streptomycetaceae</taxon>
        <taxon>Streptomyces</taxon>
    </lineage>
</organism>
<keyword evidence="1 6" id="KW-0732">Signal</keyword>
<feature type="chain" id="PRO_5046442374" evidence="6">
    <location>
        <begin position="34"/>
        <end position="454"/>
    </location>
</feature>
<comment type="caution">
    <text evidence="7">The sequence shown here is derived from an EMBL/GenBank/DDBJ whole genome shotgun (WGS) entry which is preliminary data.</text>
</comment>
<protein>
    <submittedName>
        <fullName evidence="7">VCBS repeat-containing protein</fullName>
    </submittedName>
</protein>
<dbReference type="Proteomes" id="UP000460558">
    <property type="component" value="Unassembled WGS sequence"/>
</dbReference>
<feature type="region of interest" description="Disordered" evidence="5">
    <location>
        <begin position="69"/>
        <end position="90"/>
    </location>
</feature>
<dbReference type="InterPro" id="IPR028994">
    <property type="entry name" value="Integrin_alpha_N"/>
</dbReference>
<accession>A0ABW9NX32</accession>
<sequence length="454" mass="46914">MSMRKNLRLAIVSGTAVALTGGLLTLAAGTAAAAPAKYTDDFNGDGLRDYATTGHEGFTVVYGTATGPGKRSKTFTQNSPGIPGKTGSAGGYGDSFGEELATGDFNRDGYGDLAVGDETEKVGKRAARGAVTIVWGSKSGLGSRATLVPVKKSSSEKRFGEALAGGDFNGDGKTDLAVADRRSVHIYRGGFSSRTGSTGKVTQHQHDDLLEVTGIAAGKVTKDKATDLYLLGQGYTKNKMTSDAWFLRGGSTIKRGPYLSYNRTEPLYGAQGVIADFDRNGYGDLALNDVPHNKDAGSVLVVRGGKSGPGTSYRITQSTAGVATSATKGDGFGGRIAVGDTNRDGYPDLAAGSPGEKVGSFKHAGGVHILRGGKKGLTGTGSQWFTRATAGIPGDPFSYASFGTHLGMRDVDRDGYADLLASEYGTTSTLLRGGKDGITTTSAREIPMNADIAP</sequence>
<keyword evidence="2" id="KW-0677">Repeat</keyword>
<dbReference type="Gene3D" id="2.130.10.130">
    <property type="entry name" value="Integrin alpha, N-terminal"/>
    <property type="match status" value="2"/>
</dbReference>
<evidence type="ECO:0000256" key="2">
    <source>
        <dbReference type="ARBA" id="ARBA00022737"/>
    </source>
</evidence>
<evidence type="ECO:0000256" key="4">
    <source>
        <dbReference type="ARBA" id="ARBA00023180"/>
    </source>
</evidence>
<dbReference type="SMART" id="SM00191">
    <property type="entry name" value="Int_alpha"/>
    <property type="match status" value="4"/>
</dbReference>
<gene>
    <name evidence="7" type="ORF">FFZ77_19455</name>
</gene>
<dbReference type="SUPFAM" id="SSF69318">
    <property type="entry name" value="Integrin alpha N-terminal domain"/>
    <property type="match status" value="2"/>
</dbReference>
<proteinExistence type="predicted"/>
<dbReference type="PROSITE" id="PS51470">
    <property type="entry name" value="FG_GAP"/>
    <property type="match status" value="1"/>
</dbReference>
<feature type="signal peptide" evidence="6">
    <location>
        <begin position="1"/>
        <end position="33"/>
    </location>
</feature>
<dbReference type="InterPro" id="IPR013519">
    <property type="entry name" value="Int_alpha_beta-p"/>
</dbReference>
<evidence type="ECO:0000256" key="1">
    <source>
        <dbReference type="ARBA" id="ARBA00022729"/>
    </source>
</evidence>
<evidence type="ECO:0000313" key="8">
    <source>
        <dbReference type="Proteomes" id="UP000460558"/>
    </source>
</evidence>
<dbReference type="InterPro" id="IPR013517">
    <property type="entry name" value="FG-GAP"/>
</dbReference>
<keyword evidence="4" id="KW-0325">Glycoprotein</keyword>
<name>A0ABW9NX32_9ACTN</name>
<keyword evidence="8" id="KW-1185">Reference proteome</keyword>
<dbReference type="Pfam" id="PF01839">
    <property type="entry name" value="FG-GAP"/>
    <property type="match status" value="3"/>
</dbReference>
<dbReference type="EMBL" id="VDEQ01000210">
    <property type="protein sequence ID" value="MQS37724.1"/>
    <property type="molecule type" value="Genomic_DNA"/>
</dbReference>
<evidence type="ECO:0000313" key="7">
    <source>
        <dbReference type="EMBL" id="MQS37724.1"/>
    </source>
</evidence>
<keyword evidence="3" id="KW-0378">Hydrolase</keyword>
<dbReference type="PANTHER" id="PTHR23221:SF7">
    <property type="entry name" value="PHOSPHATIDYLINOSITOL-GLYCAN-SPECIFIC PHOSPHOLIPASE D"/>
    <property type="match status" value="1"/>
</dbReference>
<evidence type="ECO:0000256" key="5">
    <source>
        <dbReference type="SAM" id="MobiDB-lite"/>
    </source>
</evidence>
<dbReference type="PANTHER" id="PTHR23221">
    <property type="entry name" value="GLYCOSYLPHOSPHATIDYLINOSITOL PHOSPHOLIPASE D"/>
    <property type="match status" value="1"/>
</dbReference>
<reference evidence="7 8" key="1">
    <citation type="submission" date="2019-06" db="EMBL/GenBank/DDBJ databases">
        <title>Comparative genomics and metabolomics analyses of clavulanic acid producing Streptomyces species provides insight into specialized metabolism and evolution of beta-lactam biosynthetic gene clusters.</title>
        <authorList>
            <person name="Moore M.A."/>
            <person name="Cruz-Morales P."/>
            <person name="Barona Gomez F."/>
            <person name="Kapil T."/>
        </authorList>
    </citation>
    <scope>NUCLEOTIDE SEQUENCE [LARGE SCALE GENOMIC DNA]</scope>
    <source>
        <strain evidence="7 8">T-272</strain>
    </source>
</reference>
<evidence type="ECO:0000256" key="3">
    <source>
        <dbReference type="ARBA" id="ARBA00022801"/>
    </source>
</evidence>